<dbReference type="SUPFAM" id="SSF56784">
    <property type="entry name" value="HAD-like"/>
    <property type="match status" value="1"/>
</dbReference>
<dbReference type="InterPro" id="IPR036412">
    <property type="entry name" value="HAD-like_sf"/>
</dbReference>
<evidence type="ECO:0000313" key="3">
    <source>
        <dbReference type="Proteomes" id="UP001153365"/>
    </source>
</evidence>
<evidence type="ECO:0000313" key="1">
    <source>
        <dbReference type="EMBL" id="CAH7666884.1"/>
    </source>
</evidence>
<dbReference type="FunFam" id="1.10.150.240:FF:000001">
    <property type="entry name" value="Haloacid dehalogenase-like hydrolase domain"/>
    <property type="match status" value="1"/>
</dbReference>
<gene>
    <name evidence="1" type="ORF">PPACK8108_LOCUS1244</name>
    <name evidence="2" type="ORF">PPACK8108_LOCUS6771</name>
</gene>
<dbReference type="Pfam" id="PF00702">
    <property type="entry name" value="Hydrolase"/>
    <property type="match status" value="1"/>
</dbReference>
<name>A0AAV0ATA3_PHAPC</name>
<reference evidence="2" key="1">
    <citation type="submission" date="2022-06" db="EMBL/GenBank/DDBJ databases">
        <authorList>
            <consortium name="SYNGENTA / RWTH Aachen University"/>
        </authorList>
    </citation>
    <scope>NUCLEOTIDE SEQUENCE</scope>
</reference>
<organism evidence="2 3">
    <name type="scientific">Phakopsora pachyrhizi</name>
    <name type="common">Asian soybean rust disease fungus</name>
    <dbReference type="NCBI Taxonomy" id="170000"/>
    <lineage>
        <taxon>Eukaryota</taxon>
        <taxon>Fungi</taxon>
        <taxon>Dikarya</taxon>
        <taxon>Basidiomycota</taxon>
        <taxon>Pucciniomycotina</taxon>
        <taxon>Pucciniomycetes</taxon>
        <taxon>Pucciniales</taxon>
        <taxon>Phakopsoraceae</taxon>
        <taxon>Phakopsora</taxon>
    </lineage>
</organism>
<dbReference type="PANTHER" id="PTHR18901">
    <property type="entry name" value="2-DEOXYGLUCOSE-6-PHOSPHATE PHOSPHATASE 2"/>
    <property type="match status" value="1"/>
</dbReference>
<dbReference type="PANTHER" id="PTHR18901:SF38">
    <property type="entry name" value="PSEUDOURIDINE-5'-PHOSPHATASE"/>
    <property type="match status" value="1"/>
</dbReference>
<dbReference type="AlphaFoldDB" id="A0AAV0ATA3"/>
<sequence length="243" mass="27073">DGLLLDSETLYTKITDEILAPYNKQLTWEIKSLLMGRPALESASILVERTGIPMSAETLISAMFKRQQVLFPTVNPMPGAVRLVNHLAEQKIPIVIATGSVRRNFQLKSMNLPELFSHFKDHVICGDDPELKRGKPNPDPFLLAAHRHLGLNINPDPVTGFYDLPKDIESHFEGIKPEEILVFEDGLAGVRSAKAAGMKVIWVPDPELKKLPVAPENKDIVADQTLNSLKDWDGSFWNLVPLP</sequence>
<dbReference type="InterPro" id="IPR023198">
    <property type="entry name" value="PGP-like_dom2"/>
</dbReference>
<dbReference type="EMBL" id="CALTRL010001290">
    <property type="protein sequence ID" value="CAH7671920.1"/>
    <property type="molecule type" value="Genomic_DNA"/>
</dbReference>
<dbReference type="Gene3D" id="3.40.50.1000">
    <property type="entry name" value="HAD superfamily/HAD-like"/>
    <property type="match status" value="1"/>
</dbReference>
<dbReference type="Proteomes" id="UP001153365">
    <property type="component" value="Unassembled WGS sequence"/>
</dbReference>
<dbReference type="GO" id="GO:0016791">
    <property type="term" value="F:phosphatase activity"/>
    <property type="evidence" value="ECO:0007669"/>
    <property type="project" value="TreeGrafter"/>
</dbReference>
<comment type="caution">
    <text evidence="2">The sequence shown here is derived from an EMBL/GenBank/DDBJ whole genome shotgun (WGS) entry which is preliminary data.</text>
</comment>
<keyword evidence="3" id="KW-1185">Reference proteome</keyword>
<dbReference type="InterPro" id="IPR023214">
    <property type="entry name" value="HAD_sf"/>
</dbReference>
<proteinExistence type="predicted"/>
<dbReference type="EMBL" id="CALTRL010000172">
    <property type="protein sequence ID" value="CAH7666884.1"/>
    <property type="molecule type" value="Genomic_DNA"/>
</dbReference>
<evidence type="ECO:0000313" key="2">
    <source>
        <dbReference type="EMBL" id="CAH7671920.1"/>
    </source>
</evidence>
<protein>
    <submittedName>
        <fullName evidence="2">HAD-like domain-containing protein</fullName>
    </submittedName>
</protein>
<accession>A0AAV0ATA3</accession>
<dbReference type="Gene3D" id="1.10.150.240">
    <property type="entry name" value="Putative phosphatase, domain 2"/>
    <property type="match status" value="1"/>
</dbReference>
<feature type="non-terminal residue" evidence="2">
    <location>
        <position position="1"/>
    </location>
</feature>